<evidence type="ECO:0000313" key="2">
    <source>
        <dbReference type="EMBL" id="MBT8765173.1"/>
    </source>
</evidence>
<dbReference type="Gene3D" id="2.30.30.320">
    <property type="entry name" value="DUF1653-like domain"/>
    <property type="match status" value="1"/>
</dbReference>
<dbReference type="InterPro" id="IPR023387">
    <property type="entry name" value="DUF1653-like_dom"/>
</dbReference>
<sequence length="78" mass="8979">MSLQPGLYRHYKGQEYRVIGTARHSETEEELVVYQALYGEFGLWVRPLSMFTETVQVDGEQIARFALVSAEADLFPRP</sequence>
<proteinExistence type="predicted"/>
<dbReference type="Proteomes" id="UP001519667">
    <property type="component" value="Unassembled WGS sequence"/>
</dbReference>
<gene>
    <name evidence="2" type="ORF">J7302_03345</name>
</gene>
<comment type="caution">
    <text evidence="2">The sequence shown here is derived from an EMBL/GenBank/DDBJ whole genome shotgun (WGS) entry which is preliminary data.</text>
</comment>
<feature type="domain" description="DUF1653" evidence="1">
    <location>
        <begin position="6"/>
        <end position="66"/>
    </location>
</feature>
<dbReference type="InterPro" id="IPR037135">
    <property type="entry name" value="DUF1653-like_dom_sf"/>
</dbReference>
<name>A0ABS5XD26_9GAMM</name>
<organism evidence="2 3">
    <name type="scientific">Metapseudomonas boanensis</name>
    <dbReference type="NCBI Taxonomy" id="2822138"/>
    <lineage>
        <taxon>Bacteria</taxon>
        <taxon>Pseudomonadati</taxon>
        <taxon>Pseudomonadota</taxon>
        <taxon>Gammaproteobacteria</taxon>
        <taxon>Pseudomonadales</taxon>
        <taxon>Pseudomonadaceae</taxon>
        <taxon>Metapseudomonas</taxon>
    </lineage>
</organism>
<accession>A0ABS5XD26</accession>
<reference evidence="2 3" key="1">
    <citation type="submission" date="2021-04" db="EMBL/GenBank/DDBJ databases">
        <title>Pseudomonas boanensis sp. nov., a bacterium isolated from river water used for household purposes in Boane District, Mozambique.</title>
        <authorList>
            <person name="Nicklasson M."/>
            <person name="Martin-Rodriguez A.J."/>
            <person name="Thorell K."/>
            <person name="Neves L."/>
            <person name="Mussagy A."/>
            <person name="Rydberg H.A."/>
            <person name="Hernroth B."/>
            <person name="Svensson-Stadler L."/>
            <person name="Sjoling A."/>
        </authorList>
    </citation>
    <scope>NUCLEOTIDE SEQUENCE [LARGE SCALE GENOMIC DNA]</scope>
    <source>
        <strain evidence="2 3">DB1</strain>
    </source>
</reference>
<protein>
    <submittedName>
        <fullName evidence="2">DUF1653 domain-containing protein</fullName>
    </submittedName>
</protein>
<evidence type="ECO:0000259" key="1">
    <source>
        <dbReference type="Pfam" id="PF07866"/>
    </source>
</evidence>
<evidence type="ECO:0000313" key="3">
    <source>
        <dbReference type="Proteomes" id="UP001519667"/>
    </source>
</evidence>
<keyword evidence="3" id="KW-1185">Reference proteome</keyword>
<dbReference type="EMBL" id="JAGTIS010000001">
    <property type="protein sequence ID" value="MBT8765173.1"/>
    <property type="molecule type" value="Genomic_DNA"/>
</dbReference>
<dbReference type="RefSeq" id="WP_215370780.1">
    <property type="nucleotide sequence ID" value="NZ_CP113889.1"/>
</dbReference>
<dbReference type="Pfam" id="PF07866">
    <property type="entry name" value="DUF1653"/>
    <property type="match status" value="1"/>
</dbReference>